<accession>X1VFS5</accession>
<comment type="caution">
    <text evidence="2">The sequence shown here is derived from an EMBL/GenBank/DDBJ whole genome shotgun (WGS) entry which is preliminary data.</text>
</comment>
<organism evidence="2">
    <name type="scientific">marine sediment metagenome</name>
    <dbReference type="NCBI Taxonomy" id="412755"/>
    <lineage>
        <taxon>unclassified sequences</taxon>
        <taxon>metagenomes</taxon>
        <taxon>ecological metagenomes</taxon>
    </lineage>
</organism>
<feature type="domain" description="Core-binding (CB)" evidence="1">
    <location>
        <begin position="1"/>
        <end position="69"/>
    </location>
</feature>
<sequence length="114" mass="13367">MRIAEFQDYIRGLAPSTQQTYKQTLWQLSSRIKGEEPTKEEIASFLLSYAPPTLNRHQAAIKVYLEYRGQPWSFNRRQFPTRRRHIPRYISSSDVEAIEGAAESEDDRMFVEAL</sequence>
<feature type="non-terminal residue" evidence="2">
    <location>
        <position position="114"/>
    </location>
</feature>
<dbReference type="EMBL" id="BARW01029103">
    <property type="protein sequence ID" value="GAJ05800.1"/>
    <property type="molecule type" value="Genomic_DNA"/>
</dbReference>
<evidence type="ECO:0000313" key="2">
    <source>
        <dbReference type="EMBL" id="GAJ05800.1"/>
    </source>
</evidence>
<dbReference type="AlphaFoldDB" id="X1VFS5"/>
<protein>
    <recommendedName>
        <fullName evidence="1">Core-binding (CB) domain-containing protein</fullName>
    </recommendedName>
</protein>
<name>X1VFS5_9ZZZZ</name>
<dbReference type="PROSITE" id="PS51900">
    <property type="entry name" value="CB"/>
    <property type="match status" value="1"/>
</dbReference>
<evidence type="ECO:0000259" key="1">
    <source>
        <dbReference type="PROSITE" id="PS51900"/>
    </source>
</evidence>
<proteinExistence type="predicted"/>
<dbReference type="InterPro" id="IPR044068">
    <property type="entry name" value="CB"/>
</dbReference>
<gene>
    <name evidence="2" type="ORF">S12H4_46844</name>
</gene>
<reference evidence="2" key="1">
    <citation type="journal article" date="2014" name="Front. Microbiol.">
        <title>High frequency of phylogenetically diverse reductive dehalogenase-homologous genes in deep subseafloor sedimentary metagenomes.</title>
        <authorList>
            <person name="Kawai M."/>
            <person name="Futagami T."/>
            <person name="Toyoda A."/>
            <person name="Takaki Y."/>
            <person name="Nishi S."/>
            <person name="Hori S."/>
            <person name="Arai W."/>
            <person name="Tsubouchi T."/>
            <person name="Morono Y."/>
            <person name="Uchiyama I."/>
            <person name="Ito T."/>
            <person name="Fujiyama A."/>
            <person name="Inagaki F."/>
            <person name="Takami H."/>
        </authorList>
    </citation>
    <scope>NUCLEOTIDE SEQUENCE</scope>
    <source>
        <strain evidence="2">Expedition CK06-06</strain>
    </source>
</reference>